<dbReference type="Proteomes" id="UP000321570">
    <property type="component" value="Unassembled WGS sequence"/>
</dbReference>
<dbReference type="InterPro" id="IPR016024">
    <property type="entry name" value="ARM-type_fold"/>
</dbReference>
<name>A0A564Z0E8_HYMDI</name>
<dbReference type="InterPro" id="IPR011987">
    <property type="entry name" value="ATPase_V1-cplx_hsu_C"/>
</dbReference>
<dbReference type="PANTHER" id="PTHR10698">
    <property type="entry name" value="V-TYPE PROTON ATPASE SUBUNIT H"/>
    <property type="match status" value="1"/>
</dbReference>
<dbReference type="Gene3D" id="1.25.40.150">
    <property type="entry name" value="V-type ATPase, subunit H, C-terminal domain"/>
    <property type="match status" value="1"/>
</dbReference>
<gene>
    <name evidence="4" type="ORF">WMSIL1_LOCUS11342</name>
</gene>
<dbReference type="GO" id="GO:0000221">
    <property type="term" value="C:vacuolar proton-transporting V-type ATPase, V1 domain"/>
    <property type="evidence" value="ECO:0007669"/>
    <property type="project" value="InterPro"/>
</dbReference>
<evidence type="ECO:0000259" key="3">
    <source>
        <dbReference type="Pfam" id="PF11698"/>
    </source>
</evidence>
<sequence>MLIYLLEYSTDPEILSIASHDVGEFVSHYPRGKQVVDKLNAKPLVMTLLQHNDASVRYNALLALQKIMVHNWEYLGRQLETQKPNGGASNSQAFTSTTKNK</sequence>
<dbReference type="Pfam" id="PF11698">
    <property type="entry name" value="V-ATPase_H_C"/>
    <property type="match status" value="1"/>
</dbReference>
<evidence type="ECO:0000313" key="4">
    <source>
        <dbReference type="EMBL" id="VUZ52955.1"/>
    </source>
</evidence>
<dbReference type="GO" id="GO:0005765">
    <property type="term" value="C:lysosomal membrane"/>
    <property type="evidence" value="ECO:0007669"/>
    <property type="project" value="TreeGrafter"/>
</dbReference>
<feature type="region of interest" description="Disordered" evidence="2">
    <location>
        <begin position="80"/>
        <end position="101"/>
    </location>
</feature>
<dbReference type="GO" id="GO:0046961">
    <property type="term" value="F:proton-transporting ATPase activity, rotational mechanism"/>
    <property type="evidence" value="ECO:0007669"/>
    <property type="project" value="InterPro"/>
</dbReference>
<dbReference type="InterPro" id="IPR004908">
    <property type="entry name" value="ATPase_V1-cplx_hsu"/>
</dbReference>
<dbReference type="EMBL" id="CABIJS010000543">
    <property type="protein sequence ID" value="VUZ52955.1"/>
    <property type="molecule type" value="Genomic_DNA"/>
</dbReference>
<evidence type="ECO:0000313" key="5">
    <source>
        <dbReference type="Proteomes" id="UP000321570"/>
    </source>
</evidence>
<evidence type="ECO:0000256" key="2">
    <source>
        <dbReference type="SAM" id="MobiDB-lite"/>
    </source>
</evidence>
<dbReference type="SUPFAM" id="SSF48371">
    <property type="entry name" value="ARM repeat"/>
    <property type="match status" value="1"/>
</dbReference>
<protein>
    <recommendedName>
        <fullName evidence="3">ATPase V1 complex subunit H C-terminal domain-containing protein</fullName>
    </recommendedName>
</protein>
<organism evidence="4 5">
    <name type="scientific">Hymenolepis diminuta</name>
    <name type="common">Rat tapeworm</name>
    <dbReference type="NCBI Taxonomy" id="6216"/>
    <lineage>
        <taxon>Eukaryota</taxon>
        <taxon>Metazoa</taxon>
        <taxon>Spiralia</taxon>
        <taxon>Lophotrochozoa</taxon>
        <taxon>Platyhelminthes</taxon>
        <taxon>Cestoda</taxon>
        <taxon>Eucestoda</taxon>
        <taxon>Cyclophyllidea</taxon>
        <taxon>Hymenolepididae</taxon>
        <taxon>Hymenolepis</taxon>
    </lineage>
</organism>
<proteinExistence type="predicted"/>
<keyword evidence="1" id="KW-0813">Transport</keyword>
<reference evidence="4 5" key="1">
    <citation type="submission" date="2019-07" db="EMBL/GenBank/DDBJ databases">
        <authorList>
            <person name="Jastrzebski P J."/>
            <person name="Paukszto L."/>
            <person name="Jastrzebski P J."/>
        </authorList>
    </citation>
    <scope>NUCLEOTIDE SEQUENCE [LARGE SCALE GENOMIC DNA]</scope>
    <source>
        <strain evidence="4 5">WMS-il1</strain>
    </source>
</reference>
<feature type="domain" description="ATPase V1 complex subunit H C-terminal" evidence="3">
    <location>
        <begin position="2"/>
        <end position="72"/>
    </location>
</feature>
<keyword evidence="5" id="KW-1185">Reference proteome</keyword>
<dbReference type="InterPro" id="IPR038497">
    <property type="entry name" value="ATPase_V1-cplx_hsu_C_sf"/>
</dbReference>
<dbReference type="PANTHER" id="PTHR10698:SF0">
    <property type="entry name" value="V-TYPE PROTON ATPASE SUBUNIT H"/>
    <property type="match status" value="1"/>
</dbReference>
<dbReference type="AlphaFoldDB" id="A0A564Z0E8"/>
<evidence type="ECO:0000256" key="1">
    <source>
        <dbReference type="ARBA" id="ARBA00022448"/>
    </source>
</evidence>
<accession>A0A564Z0E8</accession>